<dbReference type="Pfam" id="PF13727">
    <property type="entry name" value="CoA_binding_3"/>
    <property type="match status" value="1"/>
</dbReference>
<evidence type="ECO:0000256" key="6">
    <source>
        <dbReference type="ARBA" id="ARBA00023136"/>
    </source>
</evidence>
<keyword evidence="6 7" id="KW-0472">Membrane</keyword>
<evidence type="ECO:0000256" key="4">
    <source>
        <dbReference type="ARBA" id="ARBA00022692"/>
    </source>
</evidence>
<dbReference type="Pfam" id="PF02397">
    <property type="entry name" value="Bac_transf"/>
    <property type="match status" value="1"/>
</dbReference>
<comment type="similarity">
    <text evidence="2">Belongs to the bacterial sugar transferase family.</text>
</comment>
<keyword evidence="3 10" id="KW-0808">Transferase</keyword>
<dbReference type="OrthoDB" id="9808602at2"/>
<reference evidence="9 12" key="3">
    <citation type="submission" date="2016-02" db="EMBL/GenBank/DDBJ databases">
        <authorList>
            <person name="Teng J.L."/>
            <person name="Tang Y."/>
            <person name="Huang Y."/>
            <person name="Guo F."/>
            <person name="Wei W."/>
            <person name="Chen J.H."/>
            <person name="Wong S.Y."/>
            <person name="Lau S.K."/>
            <person name="Woo P.C."/>
        </authorList>
    </citation>
    <scope>NUCLEOTIDE SEQUENCE [LARGE SCALE GENOMIC DNA]</scope>
    <source>
        <strain evidence="9 12">JCM 13375</strain>
    </source>
</reference>
<dbReference type="NCBIfam" id="TIGR03025">
    <property type="entry name" value="EPS_sugtrans"/>
    <property type="match status" value="1"/>
</dbReference>
<gene>
    <name evidence="10" type="ORF">AXK60_04145</name>
    <name evidence="9" type="ORF">AXK61_00075</name>
</gene>
<feature type="transmembrane region" description="Helical" evidence="7">
    <location>
        <begin position="105"/>
        <end position="124"/>
    </location>
</feature>
<sequence length="456" mass="51832">MTTIGVPAGSGRRTRRHTWVLAILDFVIVVAFVVANDLIRGVPAPPPVRILLAAAITVAVLYLFGLYRSRITLSALDGAPQLIIAGLLLWPFAVISLWNDDHARFLHAALCWLALFGVRVVYYWTVRRYRERRPECGSRTLVIGGGKVAGELVNSMFEYPVYGLRPVLVMDDDPLDATVFPVEVIPRRSDLAALIREREIDTVIVAFSRDRDSTLVEPLRECDHLDCEIYVVPRLYEFVHQDRDMDRIHTTPLVLVRRLALRTSHWRIKRVTSLATSLLGLVLFSPLLAAVALAIKIQEPNAPILFRQTRVGQDGRLFSLYKFRTMRPVPDEESDRDWTDESLRITRLGRFLRRHSIDELPQLWNVVRGDMSVVGPRPERPHFANRFGQEIPAYQSRHRVKVGLTGWAAIHGLRGDTDIKDRASYDNYYIENWSLWLDAKIVLMSVGTVLFGRGGG</sequence>
<protein>
    <submittedName>
        <fullName evidence="10">Glycosyl transferase</fullName>
    </submittedName>
</protein>
<dbReference type="GO" id="GO:0016780">
    <property type="term" value="F:phosphotransferase activity, for other substituted phosphate groups"/>
    <property type="evidence" value="ECO:0007669"/>
    <property type="project" value="TreeGrafter"/>
</dbReference>
<dbReference type="Gene3D" id="3.40.50.720">
    <property type="entry name" value="NAD(P)-binding Rossmann-like Domain"/>
    <property type="match status" value="1"/>
</dbReference>
<dbReference type="PANTHER" id="PTHR30576:SF0">
    <property type="entry name" value="UNDECAPRENYL-PHOSPHATE N-ACETYLGALACTOSAMINYL 1-PHOSPHATE TRANSFERASE-RELATED"/>
    <property type="match status" value="1"/>
</dbReference>
<dbReference type="RefSeq" id="WP_068569750.1">
    <property type="nucleotide sequence ID" value="NZ_LSRE01000001.1"/>
</dbReference>
<keyword evidence="12" id="KW-1185">Reference proteome</keyword>
<comment type="subcellular location">
    <subcellularLocation>
        <location evidence="1">Membrane</location>
        <topology evidence="1">Multi-pass membrane protein</topology>
    </subcellularLocation>
</comment>
<evidence type="ECO:0000313" key="10">
    <source>
        <dbReference type="EMBL" id="KXP15061.1"/>
    </source>
</evidence>
<evidence type="ECO:0000256" key="3">
    <source>
        <dbReference type="ARBA" id="ARBA00022679"/>
    </source>
</evidence>
<organism evidence="10 11">
    <name type="scientific">Tsukamurella pseudospumae</name>
    <dbReference type="NCBI Taxonomy" id="239498"/>
    <lineage>
        <taxon>Bacteria</taxon>
        <taxon>Bacillati</taxon>
        <taxon>Actinomycetota</taxon>
        <taxon>Actinomycetes</taxon>
        <taxon>Mycobacteriales</taxon>
        <taxon>Tsukamurellaceae</taxon>
        <taxon>Tsukamurella</taxon>
    </lineage>
</organism>
<dbReference type="Proteomes" id="UP000070258">
    <property type="component" value="Unassembled WGS sequence"/>
</dbReference>
<dbReference type="EMBL" id="LSRF01000001">
    <property type="protein sequence ID" value="KXP15061.1"/>
    <property type="molecule type" value="Genomic_DNA"/>
</dbReference>
<dbReference type="Proteomes" id="UP000070409">
    <property type="component" value="Unassembled WGS sequence"/>
</dbReference>
<comment type="caution">
    <text evidence="10">The sequence shown here is derived from an EMBL/GenBank/DDBJ whole genome shotgun (WGS) entry which is preliminary data.</text>
</comment>
<evidence type="ECO:0000256" key="5">
    <source>
        <dbReference type="ARBA" id="ARBA00022989"/>
    </source>
</evidence>
<feature type="transmembrane region" description="Helical" evidence="7">
    <location>
        <begin position="48"/>
        <end position="67"/>
    </location>
</feature>
<reference evidence="11" key="2">
    <citation type="submission" date="2016-02" db="EMBL/GenBank/DDBJ databases">
        <authorList>
            <person name="Wen L."/>
            <person name="He K."/>
            <person name="Yang H."/>
        </authorList>
    </citation>
    <scope>NUCLEOTIDE SEQUENCE [LARGE SCALE GENOMIC DNA]</scope>
    <source>
        <strain evidence="11">JCM 15929</strain>
    </source>
</reference>
<accession>A0A138AXB1</accession>
<feature type="transmembrane region" description="Helical" evidence="7">
    <location>
        <begin position="79"/>
        <end position="99"/>
    </location>
</feature>
<evidence type="ECO:0000313" key="12">
    <source>
        <dbReference type="Proteomes" id="UP000070409"/>
    </source>
</evidence>
<evidence type="ECO:0000256" key="7">
    <source>
        <dbReference type="SAM" id="Phobius"/>
    </source>
</evidence>
<proteinExistence type="inferred from homology"/>
<reference evidence="10" key="1">
    <citation type="submission" date="2016-02" db="EMBL/GenBank/DDBJ databases">
        <authorList>
            <person name="Teng J.L."/>
            <person name="Yang Y."/>
            <person name="Huang Y."/>
            <person name="Guo F."/>
            <person name="Wei W."/>
            <person name="Chen J.H."/>
            <person name="Wong S.Y."/>
            <person name="Lau S.K."/>
            <person name="Woo P.C."/>
        </authorList>
    </citation>
    <scope>NUCLEOTIDE SEQUENCE</scope>
    <source>
        <strain evidence="10">JCM 15929</strain>
    </source>
</reference>
<keyword evidence="4 7" id="KW-0812">Transmembrane</keyword>
<feature type="transmembrane region" description="Helical" evidence="7">
    <location>
        <begin position="271"/>
        <end position="295"/>
    </location>
</feature>
<dbReference type="AlphaFoldDB" id="A0A138AXB1"/>
<keyword evidence="5 7" id="KW-1133">Transmembrane helix</keyword>
<dbReference type="InterPro" id="IPR003362">
    <property type="entry name" value="Bact_transf"/>
</dbReference>
<dbReference type="GO" id="GO:0016020">
    <property type="term" value="C:membrane"/>
    <property type="evidence" value="ECO:0007669"/>
    <property type="project" value="UniProtKB-SubCell"/>
</dbReference>
<dbReference type="PANTHER" id="PTHR30576">
    <property type="entry name" value="COLANIC BIOSYNTHESIS UDP-GLUCOSE LIPID CARRIER TRANSFERASE"/>
    <property type="match status" value="1"/>
</dbReference>
<evidence type="ECO:0000259" key="8">
    <source>
        <dbReference type="Pfam" id="PF02397"/>
    </source>
</evidence>
<evidence type="ECO:0000313" key="11">
    <source>
        <dbReference type="Proteomes" id="UP000070258"/>
    </source>
</evidence>
<name>A0A138AXB1_9ACTN</name>
<feature type="transmembrane region" description="Helical" evidence="7">
    <location>
        <begin position="18"/>
        <end position="36"/>
    </location>
</feature>
<evidence type="ECO:0000256" key="1">
    <source>
        <dbReference type="ARBA" id="ARBA00004141"/>
    </source>
</evidence>
<dbReference type="EMBL" id="LSRE01000001">
    <property type="protein sequence ID" value="KXP01256.1"/>
    <property type="molecule type" value="Genomic_DNA"/>
</dbReference>
<feature type="domain" description="Bacterial sugar transferase" evidence="8">
    <location>
        <begin position="269"/>
        <end position="450"/>
    </location>
</feature>
<evidence type="ECO:0000313" key="9">
    <source>
        <dbReference type="EMBL" id="KXP01256.1"/>
    </source>
</evidence>
<evidence type="ECO:0000256" key="2">
    <source>
        <dbReference type="ARBA" id="ARBA00006464"/>
    </source>
</evidence>
<dbReference type="InterPro" id="IPR017475">
    <property type="entry name" value="EPS_sugar_tfrase"/>
</dbReference>
<dbReference type="STRING" id="239498.AXK60_04145"/>